<dbReference type="AlphaFoldDB" id="A0A0E9LW76"/>
<keyword evidence="1" id="KW-0732">Signal</keyword>
<dbReference type="STRING" id="1236989.JCM15548_11278"/>
<comment type="caution">
    <text evidence="2">The sequence shown here is derived from an EMBL/GenBank/DDBJ whole genome shotgun (WGS) entry which is preliminary data.</text>
</comment>
<proteinExistence type="predicted"/>
<dbReference type="OrthoDB" id="9766127at2"/>
<feature type="chain" id="PRO_5002428559" evidence="1">
    <location>
        <begin position="21"/>
        <end position="525"/>
    </location>
</feature>
<accession>A0A0E9LW76</accession>
<reference evidence="2 3" key="1">
    <citation type="journal article" date="2015" name="Microbes Environ.">
        <title>Distribution and evolution of nitrogen fixation genes in the phylum bacteroidetes.</title>
        <authorList>
            <person name="Inoue J."/>
            <person name="Oshima K."/>
            <person name="Suda W."/>
            <person name="Sakamoto M."/>
            <person name="Iino T."/>
            <person name="Noda S."/>
            <person name="Hongoh Y."/>
            <person name="Hattori M."/>
            <person name="Ohkuma M."/>
        </authorList>
    </citation>
    <scope>NUCLEOTIDE SEQUENCE [LARGE SCALE GENOMIC DNA]</scope>
    <source>
        <strain evidence="2">JCM 15548</strain>
    </source>
</reference>
<dbReference type="SUPFAM" id="SSF53649">
    <property type="entry name" value="Alkaline phosphatase-like"/>
    <property type="match status" value="1"/>
</dbReference>
<dbReference type="InterPro" id="IPR002591">
    <property type="entry name" value="Phosphodiest/P_Trfase"/>
</dbReference>
<dbReference type="Gene3D" id="3.40.720.10">
    <property type="entry name" value="Alkaline Phosphatase, subunit A"/>
    <property type="match status" value="1"/>
</dbReference>
<evidence type="ECO:0000313" key="2">
    <source>
        <dbReference type="EMBL" id="GAO29120.1"/>
    </source>
</evidence>
<dbReference type="InterPro" id="IPR017850">
    <property type="entry name" value="Alkaline_phosphatase_core_sf"/>
</dbReference>
<organism evidence="2 3">
    <name type="scientific">Geofilum rubicundum JCM 15548</name>
    <dbReference type="NCBI Taxonomy" id="1236989"/>
    <lineage>
        <taxon>Bacteria</taxon>
        <taxon>Pseudomonadati</taxon>
        <taxon>Bacteroidota</taxon>
        <taxon>Bacteroidia</taxon>
        <taxon>Marinilabiliales</taxon>
        <taxon>Marinilabiliaceae</taxon>
        <taxon>Geofilum</taxon>
    </lineage>
</organism>
<sequence length="525" mass="58976">MRRLFVICLILLLTAPKASGAERSGPKLILFILIDELNNEQLLLLQPKLTSDGFNRISSQGMRFMSAYSADLSGYPGTRLTSFYTGTTPSVHGIVGEQWYDKKINHYVEAAPPNYFDTDQTLHYNQAQSVSDYLKSFYGPGVRSAAISIEAPWMWHTVGYRPDYFFSFNTTYGTFEEQISATTPEQQWLQRFNENLLRSPLRQRQWGPLSDISTYTEYQYLSANQQQAFRRFLYNMHVREGEPFERLAASPYANTLVRDLAVSFIAGTDFGKNGTPDVLSMAFTAKPFSSNGSLLPAEKEDMLLRLDRDVASLITFLDNELGKDQYLVVLTAATDSAPDHSSSGRAGVTTGVVEFKKISALLNLYLMAIHGQGKWVLGMHDHMVFLNRQLIAEKGLAIDEMQQLAARFLMDVAGIDRALPTHHLVFDINTETLLSNNLYPSRSPDLLISLQSGWQSAVTEAGTRQTGRSGNTPVPLMIRGWNVQPGAWFEPIEHRHITPLLLKQMGLVHPSILKAPLVPLFKPER</sequence>
<evidence type="ECO:0000313" key="3">
    <source>
        <dbReference type="Proteomes" id="UP000032900"/>
    </source>
</evidence>
<feature type="signal peptide" evidence="1">
    <location>
        <begin position="1"/>
        <end position="20"/>
    </location>
</feature>
<dbReference type="Proteomes" id="UP000032900">
    <property type="component" value="Unassembled WGS sequence"/>
</dbReference>
<dbReference type="EMBL" id="BAZW01000006">
    <property type="protein sequence ID" value="GAO29120.1"/>
    <property type="molecule type" value="Genomic_DNA"/>
</dbReference>
<name>A0A0E9LW76_9BACT</name>
<protein>
    <submittedName>
        <fullName evidence="2">Alkaline phosphatase</fullName>
    </submittedName>
</protein>
<gene>
    <name evidence="2" type="ORF">JCM15548_11278</name>
</gene>
<evidence type="ECO:0000256" key="1">
    <source>
        <dbReference type="SAM" id="SignalP"/>
    </source>
</evidence>
<dbReference type="Gene3D" id="3.30.1360.150">
    <property type="match status" value="1"/>
</dbReference>
<dbReference type="Pfam" id="PF01663">
    <property type="entry name" value="Phosphodiest"/>
    <property type="match status" value="1"/>
</dbReference>
<dbReference type="RefSeq" id="WP_062122963.1">
    <property type="nucleotide sequence ID" value="NZ_BAZW01000006.1"/>
</dbReference>
<keyword evidence="3" id="KW-1185">Reference proteome</keyword>